<accession>A0A916X6D0</accession>
<dbReference type="AlphaFoldDB" id="A0A916X6D0"/>
<dbReference type="RefSeq" id="WP_188773116.1">
    <property type="nucleotide sequence ID" value="NZ_BMHK01000051.1"/>
</dbReference>
<organism evidence="1 2">
    <name type="scientific">Novosphingobium endophyticum</name>
    <dbReference type="NCBI Taxonomy" id="1955250"/>
    <lineage>
        <taxon>Bacteria</taxon>
        <taxon>Pseudomonadati</taxon>
        <taxon>Pseudomonadota</taxon>
        <taxon>Alphaproteobacteria</taxon>
        <taxon>Sphingomonadales</taxon>
        <taxon>Sphingomonadaceae</taxon>
        <taxon>Novosphingobium</taxon>
    </lineage>
</organism>
<dbReference type="EMBL" id="BMHK01000051">
    <property type="protein sequence ID" value="GGC15352.1"/>
    <property type="molecule type" value="Genomic_DNA"/>
</dbReference>
<name>A0A916X6D0_9SPHN</name>
<reference evidence="1" key="1">
    <citation type="journal article" date="2014" name="Int. J. Syst. Evol. Microbiol.">
        <title>Complete genome sequence of Corynebacterium casei LMG S-19264T (=DSM 44701T), isolated from a smear-ripened cheese.</title>
        <authorList>
            <consortium name="US DOE Joint Genome Institute (JGI-PGF)"/>
            <person name="Walter F."/>
            <person name="Albersmeier A."/>
            <person name="Kalinowski J."/>
            <person name="Ruckert C."/>
        </authorList>
    </citation>
    <scope>NUCLEOTIDE SEQUENCE</scope>
    <source>
        <strain evidence="1">CGMCC 1.15095</strain>
    </source>
</reference>
<proteinExistence type="predicted"/>
<evidence type="ECO:0000313" key="1">
    <source>
        <dbReference type="EMBL" id="GGC15352.1"/>
    </source>
</evidence>
<sequence length="254" mass="27751">MAQERFAEARAKITRSLVHYEGLRSAIESYEKHHGASVEKIVEGEQNLYRVRISPEPTTGISLIIGDFVHNLRSALDYATCALMAVTDPQLPQSRIQFPFGRGGQILNHQERKNLGCSRAAIGVLEGARRLGGPALILLNLMSNQDKHRLLVASVIRQQKAEIQIDFSKSIANIIASPALDTHMWNRSLQDGDVLAIDTDANPGVGLMFSFVFGLTLDGRDDAIPVNDLHEIGRIAEKVVQHLDAAASRLGGSA</sequence>
<protein>
    <submittedName>
        <fullName evidence="1">Uncharacterized protein</fullName>
    </submittedName>
</protein>
<keyword evidence="2" id="KW-1185">Reference proteome</keyword>
<evidence type="ECO:0000313" key="2">
    <source>
        <dbReference type="Proteomes" id="UP000608154"/>
    </source>
</evidence>
<reference evidence="1" key="2">
    <citation type="submission" date="2020-09" db="EMBL/GenBank/DDBJ databases">
        <authorList>
            <person name="Sun Q."/>
            <person name="Zhou Y."/>
        </authorList>
    </citation>
    <scope>NUCLEOTIDE SEQUENCE</scope>
    <source>
        <strain evidence="1">CGMCC 1.15095</strain>
    </source>
</reference>
<comment type="caution">
    <text evidence="1">The sequence shown here is derived from an EMBL/GenBank/DDBJ whole genome shotgun (WGS) entry which is preliminary data.</text>
</comment>
<gene>
    <name evidence="1" type="ORF">GCM10011494_37750</name>
</gene>
<dbReference type="Proteomes" id="UP000608154">
    <property type="component" value="Unassembled WGS sequence"/>
</dbReference>